<dbReference type="EMBL" id="KN832992">
    <property type="protein sequence ID" value="KIM83130.1"/>
    <property type="molecule type" value="Genomic_DNA"/>
</dbReference>
<dbReference type="HOGENOM" id="CLU_1886535_0_0_1"/>
<dbReference type="Proteomes" id="UP000054166">
    <property type="component" value="Unassembled WGS sequence"/>
</dbReference>
<gene>
    <name evidence="1" type="ORF">PILCRDRAFT_451331</name>
</gene>
<accession>A0A0C3FF98</accession>
<evidence type="ECO:0000313" key="1">
    <source>
        <dbReference type="EMBL" id="KIM83130.1"/>
    </source>
</evidence>
<sequence length="135" mass="14484">MLTRGNRTSLDSVVRPSLCRPPPPGHSGDLDCALTTSFNIFNCALTLNDHLSTQVLPLTEHTCLQSLRIDARGNDTNFRLPPSSCSCTFAICRCVNTIHTVTNRFVADSIVLPSLIPSSSHSPAGASGGRFNPHP</sequence>
<dbReference type="InParanoid" id="A0A0C3FF98"/>
<keyword evidence="2" id="KW-1185">Reference proteome</keyword>
<protein>
    <submittedName>
        <fullName evidence="1">Uncharacterized protein</fullName>
    </submittedName>
</protein>
<proteinExistence type="predicted"/>
<dbReference type="AlphaFoldDB" id="A0A0C3FF98"/>
<reference evidence="1 2" key="1">
    <citation type="submission" date="2014-04" db="EMBL/GenBank/DDBJ databases">
        <authorList>
            <consortium name="DOE Joint Genome Institute"/>
            <person name="Kuo A."/>
            <person name="Tarkka M."/>
            <person name="Buscot F."/>
            <person name="Kohler A."/>
            <person name="Nagy L.G."/>
            <person name="Floudas D."/>
            <person name="Copeland A."/>
            <person name="Barry K.W."/>
            <person name="Cichocki N."/>
            <person name="Veneault-Fourrey C."/>
            <person name="LaButti K."/>
            <person name="Lindquist E.A."/>
            <person name="Lipzen A."/>
            <person name="Lundell T."/>
            <person name="Morin E."/>
            <person name="Murat C."/>
            <person name="Sun H."/>
            <person name="Tunlid A."/>
            <person name="Henrissat B."/>
            <person name="Grigoriev I.V."/>
            <person name="Hibbett D.S."/>
            <person name="Martin F."/>
            <person name="Nordberg H.P."/>
            <person name="Cantor M.N."/>
            <person name="Hua S.X."/>
        </authorList>
    </citation>
    <scope>NUCLEOTIDE SEQUENCE [LARGE SCALE GENOMIC DNA]</scope>
    <source>
        <strain evidence="1 2">F 1598</strain>
    </source>
</reference>
<name>A0A0C3FF98_PILCF</name>
<reference evidence="2" key="2">
    <citation type="submission" date="2015-01" db="EMBL/GenBank/DDBJ databases">
        <title>Evolutionary Origins and Diversification of the Mycorrhizal Mutualists.</title>
        <authorList>
            <consortium name="DOE Joint Genome Institute"/>
            <consortium name="Mycorrhizal Genomics Consortium"/>
            <person name="Kohler A."/>
            <person name="Kuo A."/>
            <person name="Nagy L.G."/>
            <person name="Floudas D."/>
            <person name="Copeland A."/>
            <person name="Barry K.W."/>
            <person name="Cichocki N."/>
            <person name="Veneault-Fourrey C."/>
            <person name="LaButti K."/>
            <person name="Lindquist E.A."/>
            <person name="Lipzen A."/>
            <person name="Lundell T."/>
            <person name="Morin E."/>
            <person name="Murat C."/>
            <person name="Riley R."/>
            <person name="Ohm R."/>
            <person name="Sun H."/>
            <person name="Tunlid A."/>
            <person name="Henrissat B."/>
            <person name="Grigoriev I.V."/>
            <person name="Hibbett D.S."/>
            <person name="Martin F."/>
        </authorList>
    </citation>
    <scope>NUCLEOTIDE SEQUENCE [LARGE SCALE GENOMIC DNA]</scope>
    <source>
        <strain evidence="2">F 1598</strain>
    </source>
</reference>
<organism evidence="1 2">
    <name type="scientific">Piloderma croceum (strain F 1598)</name>
    <dbReference type="NCBI Taxonomy" id="765440"/>
    <lineage>
        <taxon>Eukaryota</taxon>
        <taxon>Fungi</taxon>
        <taxon>Dikarya</taxon>
        <taxon>Basidiomycota</taxon>
        <taxon>Agaricomycotina</taxon>
        <taxon>Agaricomycetes</taxon>
        <taxon>Agaricomycetidae</taxon>
        <taxon>Atheliales</taxon>
        <taxon>Atheliaceae</taxon>
        <taxon>Piloderma</taxon>
    </lineage>
</organism>
<evidence type="ECO:0000313" key="2">
    <source>
        <dbReference type="Proteomes" id="UP000054166"/>
    </source>
</evidence>